<evidence type="ECO:0000313" key="1">
    <source>
        <dbReference type="EMBL" id="KAL0068546.1"/>
    </source>
</evidence>
<proteinExistence type="predicted"/>
<evidence type="ECO:0008006" key="3">
    <source>
        <dbReference type="Google" id="ProtNLM"/>
    </source>
</evidence>
<gene>
    <name evidence="1" type="ORF">AAF712_004261</name>
</gene>
<evidence type="ECO:0000313" key="2">
    <source>
        <dbReference type="Proteomes" id="UP001437256"/>
    </source>
</evidence>
<comment type="caution">
    <text evidence="1">The sequence shown here is derived from an EMBL/GenBank/DDBJ whole genome shotgun (WGS) entry which is preliminary data.</text>
</comment>
<accession>A0ABR3A3U2</accession>
<keyword evidence="2" id="KW-1185">Reference proteome</keyword>
<sequence>MSSRTSLLSPRPLETSAGKLLLLPLLPAPKSIILPSEIWINIFQHLAGMKGGRDTLWKLMLMSKSFKDVALPLLYSRVRIHSLKTFEKFCKRVHEADTKWDSIRRIPYSAPARWVNTLDLSEIPYIGTSEALRLDGLLTDLFPLLPFLAHFSMNPAFTLSRRAMTALADRPGVLHIRSLSGISYVPSRRLAACHEPIVELLRNCVNIEELEVIGEDADNDSIALEHLFISANSSSECTSCKPLNLSRLRILTLLSTLHFSHLIFSLLITELPSLTKVTITPSDDIPQSLNSRFISTHGNNLRSLLLFSPKSWPTRLHPSPANILITCPNLRHLSLENPMPQLTLQKEHPLEILSITRPSAECWALLSRLLRYLPSLRAVRTRDVRWLRKGMGAVAQEAGLQGEMREWRRRLARRGIRLLDADWRDTE</sequence>
<organism evidence="1 2">
    <name type="scientific">Marasmius tenuissimus</name>
    <dbReference type="NCBI Taxonomy" id="585030"/>
    <lineage>
        <taxon>Eukaryota</taxon>
        <taxon>Fungi</taxon>
        <taxon>Dikarya</taxon>
        <taxon>Basidiomycota</taxon>
        <taxon>Agaricomycotina</taxon>
        <taxon>Agaricomycetes</taxon>
        <taxon>Agaricomycetidae</taxon>
        <taxon>Agaricales</taxon>
        <taxon>Marasmiineae</taxon>
        <taxon>Marasmiaceae</taxon>
        <taxon>Marasmius</taxon>
    </lineage>
</organism>
<dbReference type="EMBL" id="JBBXMP010000017">
    <property type="protein sequence ID" value="KAL0068546.1"/>
    <property type="molecule type" value="Genomic_DNA"/>
</dbReference>
<name>A0ABR3A3U2_9AGAR</name>
<dbReference type="Proteomes" id="UP001437256">
    <property type="component" value="Unassembled WGS sequence"/>
</dbReference>
<reference evidence="1 2" key="1">
    <citation type="submission" date="2024-05" db="EMBL/GenBank/DDBJ databases">
        <title>A draft genome resource for the thread blight pathogen Marasmius tenuissimus strain MS-2.</title>
        <authorList>
            <person name="Yulfo-Soto G.E."/>
            <person name="Baruah I.K."/>
            <person name="Amoako-Attah I."/>
            <person name="Bukari Y."/>
            <person name="Meinhardt L.W."/>
            <person name="Bailey B.A."/>
            <person name="Cohen S.P."/>
        </authorList>
    </citation>
    <scope>NUCLEOTIDE SEQUENCE [LARGE SCALE GENOMIC DNA]</scope>
    <source>
        <strain evidence="1 2">MS-2</strain>
    </source>
</reference>
<protein>
    <recommendedName>
        <fullName evidence="3">F-box domain-containing protein</fullName>
    </recommendedName>
</protein>